<organism evidence="1 2">
    <name type="scientific">Venturia nashicola</name>
    <dbReference type="NCBI Taxonomy" id="86259"/>
    <lineage>
        <taxon>Eukaryota</taxon>
        <taxon>Fungi</taxon>
        <taxon>Dikarya</taxon>
        <taxon>Ascomycota</taxon>
        <taxon>Pezizomycotina</taxon>
        <taxon>Dothideomycetes</taxon>
        <taxon>Pleosporomycetidae</taxon>
        <taxon>Venturiales</taxon>
        <taxon>Venturiaceae</taxon>
        <taxon>Venturia</taxon>
    </lineage>
</organism>
<name>A0A4Z1PLF4_9PEZI</name>
<sequence length="101" mass="11056">MLASPEFGKSDLSPVLAMIESTLYVRVESRPPPNYKTRSLNCMKSSRPYVNCFEGKNMPDFQMAMVGGTLDISEEGGAADLVTPKVKKVSKDQGKTKPLTL</sequence>
<evidence type="ECO:0000313" key="1">
    <source>
        <dbReference type="EMBL" id="TID26711.1"/>
    </source>
</evidence>
<proteinExistence type="predicted"/>
<dbReference type="Proteomes" id="UP000298493">
    <property type="component" value="Unassembled WGS sequence"/>
</dbReference>
<dbReference type="EMBL" id="SNSC02000002">
    <property type="protein sequence ID" value="TID26711.1"/>
    <property type="molecule type" value="Genomic_DNA"/>
</dbReference>
<protein>
    <submittedName>
        <fullName evidence="1">Uncharacterized protein</fullName>
    </submittedName>
</protein>
<comment type="caution">
    <text evidence="1">The sequence shown here is derived from an EMBL/GenBank/DDBJ whole genome shotgun (WGS) entry which is preliminary data.</text>
</comment>
<evidence type="ECO:0000313" key="2">
    <source>
        <dbReference type="Proteomes" id="UP000298493"/>
    </source>
</evidence>
<dbReference type="AlphaFoldDB" id="A0A4Z1PLF4"/>
<reference evidence="1 2" key="1">
    <citation type="submission" date="2019-04" db="EMBL/GenBank/DDBJ databases">
        <title>High contiguity whole genome sequence and gene annotation resource for two Venturia nashicola isolates.</title>
        <authorList>
            <person name="Prokchorchik M."/>
            <person name="Won K."/>
            <person name="Lee Y."/>
            <person name="Choi E.D."/>
            <person name="Segonzac C."/>
            <person name="Sohn K.H."/>
        </authorList>
    </citation>
    <scope>NUCLEOTIDE SEQUENCE [LARGE SCALE GENOMIC DNA]</scope>
    <source>
        <strain evidence="1 2">PRI2</strain>
    </source>
</reference>
<gene>
    <name evidence="1" type="ORF">E6O75_ATG01204</name>
</gene>
<accession>A0A4Z1PLF4</accession>
<keyword evidence="2" id="KW-1185">Reference proteome</keyword>